<dbReference type="InterPro" id="IPR008160">
    <property type="entry name" value="Collagen"/>
</dbReference>
<proteinExistence type="predicted"/>
<dbReference type="PANTHER" id="PTHR24637">
    <property type="entry name" value="COLLAGEN"/>
    <property type="match status" value="1"/>
</dbReference>
<evidence type="ECO:0000256" key="2">
    <source>
        <dbReference type="ARBA" id="ARBA00023157"/>
    </source>
</evidence>
<dbReference type="OrthoDB" id="10037288at2759"/>
<evidence type="ECO:0000256" key="4">
    <source>
        <dbReference type="SAM" id="Phobius"/>
    </source>
</evidence>
<evidence type="ECO:0008006" key="7">
    <source>
        <dbReference type="Google" id="ProtNLM"/>
    </source>
</evidence>
<name>A0A8S1GPH7_9PELO</name>
<accession>A0A8S1GPH7</accession>
<reference evidence="5" key="1">
    <citation type="submission" date="2020-10" db="EMBL/GenBank/DDBJ databases">
        <authorList>
            <person name="Kikuchi T."/>
        </authorList>
    </citation>
    <scope>NUCLEOTIDE SEQUENCE</scope>
    <source>
        <strain evidence="5">NKZ352</strain>
    </source>
</reference>
<gene>
    <name evidence="5" type="ORF">CAUJ_LOCUS571</name>
</gene>
<dbReference type="PANTHER" id="PTHR24637:SF354">
    <property type="entry name" value="COLLAGEN"/>
    <property type="match status" value="1"/>
</dbReference>
<keyword evidence="4" id="KW-1133">Transmembrane helix</keyword>
<dbReference type="Pfam" id="PF01391">
    <property type="entry name" value="Collagen"/>
    <property type="match status" value="1"/>
</dbReference>
<organism evidence="5 6">
    <name type="scientific">Caenorhabditis auriculariae</name>
    <dbReference type="NCBI Taxonomy" id="2777116"/>
    <lineage>
        <taxon>Eukaryota</taxon>
        <taxon>Metazoa</taxon>
        <taxon>Ecdysozoa</taxon>
        <taxon>Nematoda</taxon>
        <taxon>Chromadorea</taxon>
        <taxon>Rhabditida</taxon>
        <taxon>Rhabditina</taxon>
        <taxon>Rhabditomorpha</taxon>
        <taxon>Rhabditoidea</taxon>
        <taxon>Rhabditidae</taxon>
        <taxon>Peloderinae</taxon>
        <taxon>Caenorhabditis</taxon>
    </lineage>
</organism>
<evidence type="ECO:0000256" key="3">
    <source>
        <dbReference type="SAM" id="MobiDB-lite"/>
    </source>
</evidence>
<comment type="caution">
    <text evidence="5">The sequence shown here is derived from an EMBL/GenBank/DDBJ whole genome shotgun (WGS) entry which is preliminary data.</text>
</comment>
<dbReference type="Proteomes" id="UP000835052">
    <property type="component" value="Unassembled WGS sequence"/>
</dbReference>
<feature type="transmembrane region" description="Helical" evidence="4">
    <location>
        <begin position="64"/>
        <end position="91"/>
    </location>
</feature>
<dbReference type="AlphaFoldDB" id="A0A8S1GPH7"/>
<keyword evidence="4" id="KW-0812">Transmembrane</keyword>
<sequence>MGSFSLPKLIDNEKYRKTGKDFCRSTHVGQLVRHQPSVLFPTLSCSQFQFSSQMSSEEEDRREIAYGVTIVVSFAVVLTTVISFTATVPVLSDLVFESLRQSTSDASFCEANMREIEILVSKAEVVDLEANSTSSRKPDKRLRVLANVNTRRVDPVSPAGTVSEAPGEQKELQVFQLVSPVRLHSTGNSFVSILVPEENKALLELLASKETKGPPAYLEPTEKEEKMEKVYKVGPKGPMGPIGIPGLDGEVGDAGEDAAPQPFIPGPPGPQGDEGVPGPPGPTGMPGIDGPIGPAGPRGKKGKPGYPGTNGENGAEGPMGERGDEGKKGVCPTYCATDGGVFFVQPPDWMFHD</sequence>
<dbReference type="EMBL" id="CAJGYM010000001">
    <property type="protein sequence ID" value="CAD6184652.1"/>
    <property type="molecule type" value="Genomic_DNA"/>
</dbReference>
<keyword evidence="2" id="KW-1015">Disulfide bond</keyword>
<feature type="compositionally biased region" description="Low complexity" evidence="3">
    <location>
        <begin position="285"/>
        <end position="297"/>
    </location>
</feature>
<protein>
    <recommendedName>
        <fullName evidence="7">Nematode cuticle collagen N-terminal domain-containing protein</fullName>
    </recommendedName>
</protein>
<evidence type="ECO:0000313" key="6">
    <source>
        <dbReference type="Proteomes" id="UP000835052"/>
    </source>
</evidence>
<keyword evidence="6" id="KW-1185">Reference proteome</keyword>
<evidence type="ECO:0000256" key="1">
    <source>
        <dbReference type="ARBA" id="ARBA00022737"/>
    </source>
</evidence>
<keyword evidence="4" id="KW-0472">Membrane</keyword>
<feature type="region of interest" description="Disordered" evidence="3">
    <location>
        <begin position="251"/>
        <end position="326"/>
    </location>
</feature>
<evidence type="ECO:0000313" key="5">
    <source>
        <dbReference type="EMBL" id="CAD6184652.1"/>
    </source>
</evidence>
<keyword evidence="1" id="KW-0677">Repeat</keyword>